<evidence type="ECO:0000313" key="6">
    <source>
        <dbReference type="Proteomes" id="UP000005237"/>
    </source>
</evidence>
<dbReference type="PANTHER" id="PTHR14679">
    <property type="entry name" value="GEM-ASSOCIATED PROTEIN 7"/>
    <property type="match status" value="1"/>
</dbReference>
<proteinExistence type="predicted"/>
<dbReference type="GO" id="GO:0034719">
    <property type="term" value="C:SMN-Sm protein complex"/>
    <property type="evidence" value="ECO:0007669"/>
    <property type="project" value="InterPro"/>
</dbReference>
<dbReference type="Gene3D" id="6.10.280.10">
    <property type="entry name" value="Mediator complex, subunit Med21"/>
    <property type="match status" value="1"/>
</dbReference>
<dbReference type="EnsemblMetazoa" id="CJA33799b.1">
    <property type="protein sequence ID" value="CJA33799b.1"/>
    <property type="gene ID" value="WBGene00209646"/>
</dbReference>
<keyword evidence="6" id="KW-1185">Reference proteome</keyword>
<dbReference type="InterPro" id="IPR037212">
    <property type="entry name" value="Med7/Med21-like"/>
</dbReference>
<dbReference type="SUPFAM" id="SSF140718">
    <property type="entry name" value="Mediator hinge subcomplex-like"/>
    <property type="match status" value="1"/>
</dbReference>
<sequence>MADRMTQLQDMINEMAGLMTNAIGVLQATAPPCEFGTISKELADEPNCQIFAESIAKAAKNIEILIDSFPIEAGNEEDEVEAKMVENDKIQREKVNELLGLVGQSNRLVGVVQQKLSEISKCKIICRKKWKIAQWRVASSAATKDPVAAATALALAVMPFDPGRDADPHNNNNNMFCPEFRAQLFDSILLPALTYGLEMSTESEEVPKEEQQRRRAIMREEYLRFLESAPGKKATIYMYENTIVTATILAFQPNSEHVIVENLATPIGIVEKAVLRATDIVKISFD</sequence>
<dbReference type="GO" id="GO:0000387">
    <property type="term" value="P:spliceosomal snRNP assembly"/>
    <property type="evidence" value="ECO:0007669"/>
    <property type="project" value="TreeGrafter"/>
</dbReference>
<dbReference type="InterPro" id="IPR020338">
    <property type="entry name" value="SMN_gemin7"/>
</dbReference>
<evidence type="ECO:0000256" key="3">
    <source>
        <dbReference type="ARBA" id="ARBA00023163"/>
    </source>
</evidence>
<evidence type="ECO:0000256" key="1">
    <source>
        <dbReference type="ARBA" id="ARBA00004123"/>
    </source>
</evidence>
<name>A0A8R1IDG5_CAEJA</name>
<dbReference type="Gene3D" id="2.30.30.100">
    <property type="match status" value="1"/>
</dbReference>
<dbReference type="AlphaFoldDB" id="A0A8R1IDG5"/>
<keyword evidence="2" id="KW-0805">Transcription regulation</keyword>
<dbReference type="Proteomes" id="UP000005237">
    <property type="component" value="Unassembled WGS sequence"/>
</dbReference>
<dbReference type="GO" id="GO:0016592">
    <property type="term" value="C:mediator complex"/>
    <property type="evidence" value="ECO:0007669"/>
    <property type="project" value="InterPro"/>
</dbReference>
<reference evidence="5" key="2">
    <citation type="submission" date="2022-06" db="UniProtKB">
        <authorList>
            <consortium name="EnsemblMetazoa"/>
        </authorList>
    </citation>
    <scope>IDENTIFICATION</scope>
    <source>
        <strain evidence="5">DF5081</strain>
    </source>
</reference>
<evidence type="ECO:0000256" key="2">
    <source>
        <dbReference type="ARBA" id="ARBA00023015"/>
    </source>
</evidence>
<protein>
    <recommendedName>
        <fullName evidence="7">Mediator of RNA polymerase II transcription subunit 21</fullName>
    </recommendedName>
</protein>
<keyword evidence="3" id="KW-0804">Transcription</keyword>
<reference evidence="6" key="1">
    <citation type="submission" date="2010-08" db="EMBL/GenBank/DDBJ databases">
        <authorList>
            <consortium name="Caenorhabditis japonica Sequencing Consortium"/>
            <person name="Wilson R.K."/>
        </authorList>
    </citation>
    <scope>NUCLEOTIDE SEQUENCE [LARGE SCALE GENOMIC DNA]</scope>
    <source>
        <strain evidence="6">DF5081</strain>
    </source>
</reference>
<accession>A0A8R1IDG5</accession>
<keyword evidence="4" id="KW-0539">Nucleus</keyword>
<dbReference type="Pfam" id="PF11095">
    <property type="entry name" value="Gemin7"/>
    <property type="match status" value="1"/>
</dbReference>
<comment type="subcellular location">
    <subcellularLocation>
        <location evidence="1">Nucleus</location>
    </subcellularLocation>
</comment>
<dbReference type="PANTHER" id="PTHR14679:SF1">
    <property type="entry name" value="GEM-ASSOCIATED PROTEIN 7"/>
    <property type="match status" value="1"/>
</dbReference>
<organism evidence="5 6">
    <name type="scientific">Caenorhabditis japonica</name>
    <dbReference type="NCBI Taxonomy" id="281687"/>
    <lineage>
        <taxon>Eukaryota</taxon>
        <taxon>Metazoa</taxon>
        <taxon>Ecdysozoa</taxon>
        <taxon>Nematoda</taxon>
        <taxon>Chromadorea</taxon>
        <taxon>Rhabditida</taxon>
        <taxon>Rhabditina</taxon>
        <taxon>Rhabditomorpha</taxon>
        <taxon>Rhabditoidea</taxon>
        <taxon>Rhabditidae</taxon>
        <taxon>Peloderinae</taxon>
        <taxon>Caenorhabditis</taxon>
    </lineage>
</organism>
<evidence type="ECO:0000256" key="4">
    <source>
        <dbReference type="ARBA" id="ARBA00023242"/>
    </source>
</evidence>
<evidence type="ECO:0000313" key="5">
    <source>
        <dbReference type="EnsemblMetazoa" id="CJA33799b.1"/>
    </source>
</evidence>
<evidence type="ECO:0008006" key="7">
    <source>
        <dbReference type="Google" id="ProtNLM"/>
    </source>
</evidence>